<dbReference type="Gene3D" id="3.30.200.20">
    <property type="entry name" value="Phosphorylase Kinase, domain 1"/>
    <property type="match status" value="1"/>
</dbReference>
<keyword evidence="5" id="KW-0418">Kinase</keyword>
<dbReference type="AlphaFoldDB" id="A0A4Y2B8Y2"/>
<dbReference type="SUPFAM" id="SSF56112">
    <property type="entry name" value="Protein kinase-like (PK-like)"/>
    <property type="match status" value="1"/>
</dbReference>
<keyword evidence="4 9" id="KW-0547">Nucleotide-binding</keyword>
<evidence type="ECO:0000256" key="7">
    <source>
        <dbReference type="ARBA" id="ARBA00047899"/>
    </source>
</evidence>
<protein>
    <recommendedName>
        <fullName evidence="1">non-specific serine/threonine protein kinase</fullName>
        <ecNumber evidence="1">2.7.11.1</ecNumber>
    </recommendedName>
</protein>
<reference evidence="11 12" key="1">
    <citation type="journal article" date="2019" name="Sci. Rep.">
        <title>Orb-weaving spider Araneus ventricosus genome elucidates the spidroin gene catalogue.</title>
        <authorList>
            <person name="Kono N."/>
            <person name="Nakamura H."/>
            <person name="Ohtoshi R."/>
            <person name="Moran D.A.P."/>
            <person name="Shinohara A."/>
            <person name="Yoshida Y."/>
            <person name="Fujiwara M."/>
            <person name="Mori M."/>
            <person name="Tomita M."/>
            <person name="Arakawa K."/>
        </authorList>
    </citation>
    <scope>NUCLEOTIDE SEQUENCE [LARGE SCALE GENOMIC DNA]</scope>
</reference>
<evidence type="ECO:0000256" key="1">
    <source>
        <dbReference type="ARBA" id="ARBA00012513"/>
    </source>
</evidence>
<dbReference type="FunFam" id="3.30.200.20:FF:000042">
    <property type="entry name" value="Aurora kinase A"/>
    <property type="match status" value="1"/>
</dbReference>
<dbReference type="Pfam" id="PF00069">
    <property type="entry name" value="Pkinase"/>
    <property type="match status" value="1"/>
</dbReference>
<evidence type="ECO:0000256" key="6">
    <source>
        <dbReference type="ARBA" id="ARBA00022840"/>
    </source>
</evidence>
<evidence type="ECO:0000256" key="9">
    <source>
        <dbReference type="PROSITE-ProRule" id="PRU10141"/>
    </source>
</evidence>
<keyword evidence="3" id="KW-0808">Transferase</keyword>
<dbReference type="EC" id="2.7.11.1" evidence="1"/>
<keyword evidence="12" id="KW-1185">Reference proteome</keyword>
<comment type="catalytic activity">
    <reaction evidence="7">
        <text>L-threonyl-[protein] + ATP = O-phospho-L-threonyl-[protein] + ADP + H(+)</text>
        <dbReference type="Rhea" id="RHEA:46608"/>
        <dbReference type="Rhea" id="RHEA-COMP:11060"/>
        <dbReference type="Rhea" id="RHEA-COMP:11605"/>
        <dbReference type="ChEBI" id="CHEBI:15378"/>
        <dbReference type="ChEBI" id="CHEBI:30013"/>
        <dbReference type="ChEBI" id="CHEBI:30616"/>
        <dbReference type="ChEBI" id="CHEBI:61977"/>
        <dbReference type="ChEBI" id="CHEBI:456216"/>
        <dbReference type="EC" id="2.7.11.1"/>
    </reaction>
</comment>
<dbReference type="InterPro" id="IPR011009">
    <property type="entry name" value="Kinase-like_dom_sf"/>
</dbReference>
<feature type="domain" description="Protein kinase" evidence="10">
    <location>
        <begin position="11"/>
        <end position="131"/>
    </location>
</feature>
<dbReference type="GO" id="GO:0007165">
    <property type="term" value="P:signal transduction"/>
    <property type="evidence" value="ECO:0007669"/>
    <property type="project" value="TreeGrafter"/>
</dbReference>
<dbReference type="EMBL" id="BGPR01000062">
    <property type="protein sequence ID" value="GBL88831.1"/>
    <property type="molecule type" value="Genomic_DNA"/>
</dbReference>
<dbReference type="InterPro" id="IPR017441">
    <property type="entry name" value="Protein_kinase_ATP_BS"/>
</dbReference>
<evidence type="ECO:0000256" key="5">
    <source>
        <dbReference type="ARBA" id="ARBA00022777"/>
    </source>
</evidence>
<evidence type="ECO:0000259" key="10">
    <source>
        <dbReference type="PROSITE" id="PS50011"/>
    </source>
</evidence>
<gene>
    <name evidence="11" type="ORF">AVEN_158946_1</name>
</gene>
<evidence type="ECO:0000313" key="12">
    <source>
        <dbReference type="Proteomes" id="UP000499080"/>
    </source>
</evidence>
<comment type="catalytic activity">
    <reaction evidence="8">
        <text>L-seryl-[protein] + ATP = O-phospho-L-seryl-[protein] + ADP + H(+)</text>
        <dbReference type="Rhea" id="RHEA:17989"/>
        <dbReference type="Rhea" id="RHEA-COMP:9863"/>
        <dbReference type="Rhea" id="RHEA-COMP:11604"/>
        <dbReference type="ChEBI" id="CHEBI:15378"/>
        <dbReference type="ChEBI" id="CHEBI:29999"/>
        <dbReference type="ChEBI" id="CHEBI:30616"/>
        <dbReference type="ChEBI" id="CHEBI:83421"/>
        <dbReference type="ChEBI" id="CHEBI:456216"/>
        <dbReference type="EC" id="2.7.11.1"/>
    </reaction>
</comment>
<evidence type="ECO:0000256" key="2">
    <source>
        <dbReference type="ARBA" id="ARBA00022527"/>
    </source>
</evidence>
<evidence type="ECO:0000313" key="11">
    <source>
        <dbReference type="EMBL" id="GBL88831.1"/>
    </source>
</evidence>
<evidence type="ECO:0000256" key="8">
    <source>
        <dbReference type="ARBA" id="ARBA00048679"/>
    </source>
</evidence>
<dbReference type="GO" id="GO:0004674">
    <property type="term" value="F:protein serine/threonine kinase activity"/>
    <property type="evidence" value="ECO:0007669"/>
    <property type="project" value="UniProtKB-KW"/>
</dbReference>
<organism evidence="11 12">
    <name type="scientific">Araneus ventricosus</name>
    <name type="common">Orbweaver spider</name>
    <name type="synonym">Epeira ventricosa</name>
    <dbReference type="NCBI Taxonomy" id="182803"/>
    <lineage>
        <taxon>Eukaryota</taxon>
        <taxon>Metazoa</taxon>
        <taxon>Ecdysozoa</taxon>
        <taxon>Arthropoda</taxon>
        <taxon>Chelicerata</taxon>
        <taxon>Arachnida</taxon>
        <taxon>Araneae</taxon>
        <taxon>Araneomorphae</taxon>
        <taxon>Entelegynae</taxon>
        <taxon>Araneoidea</taxon>
        <taxon>Araneidae</taxon>
        <taxon>Araneus</taxon>
    </lineage>
</organism>
<dbReference type="Proteomes" id="UP000499080">
    <property type="component" value="Unassembled WGS sequence"/>
</dbReference>
<dbReference type="PROSITE" id="PS00107">
    <property type="entry name" value="PROTEIN_KINASE_ATP"/>
    <property type="match status" value="1"/>
</dbReference>
<dbReference type="PANTHER" id="PTHR43895:SF32">
    <property type="entry name" value="SERINE_THREONINE-PROTEIN KINASE CHK1"/>
    <property type="match status" value="1"/>
</dbReference>
<accession>A0A4Y2B8Y2</accession>
<evidence type="ECO:0000256" key="3">
    <source>
        <dbReference type="ARBA" id="ARBA00022679"/>
    </source>
</evidence>
<dbReference type="PANTHER" id="PTHR43895">
    <property type="entry name" value="CALCIUM/CALMODULIN-DEPENDENT PROTEIN KINASE KINASE-RELATED"/>
    <property type="match status" value="1"/>
</dbReference>
<feature type="binding site" evidence="9">
    <location>
        <position position="44"/>
    </location>
    <ligand>
        <name>ATP</name>
        <dbReference type="ChEBI" id="CHEBI:30616"/>
    </ligand>
</feature>
<evidence type="ECO:0000256" key="4">
    <source>
        <dbReference type="ARBA" id="ARBA00022741"/>
    </source>
</evidence>
<proteinExistence type="predicted"/>
<sequence length="131" mass="15694">MASNQRLQHRFLVLRKLGQGTYGKVQLALNKETNQEVAIKTIKKAKIENEEDMLRIRREIHIMTSIRHPHIIHIHEDQSRRMRPGWMENKYYTLGAFRYVIEKEQNSIKTCRRRDMIKHRCGKFGSKCYKG</sequence>
<dbReference type="InterPro" id="IPR000719">
    <property type="entry name" value="Prot_kinase_dom"/>
</dbReference>
<keyword evidence="2" id="KW-0723">Serine/threonine-protein kinase</keyword>
<comment type="caution">
    <text evidence="11">The sequence shown here is derived from an EMBL/GenBank/DDBJ whole genome shotgun (WGS) entry which is preliminary data.</text>
</comment>
<dbReference type="PROSITE" id="PS50011">
    <property type="entry name" value="PROTEIN_KINASE_DOM"/>
    <property type="match status" value="1"/>
</dbReference>
<keyword evidence="6 9" id="KW-0067">ATP-binding</keyword>
<dbReference type="GO" id="GO:0005524">
    <property type="term" value="F:ATP binding"/>
    <property type="evidence" value="ECO:0007669"/>
    <property type="project" value="UniProtKB-UniRule"/>
</dbReference>
<name>A0A4Y2B8Y2_ARAVE</name>
<dbReference type="OrthoDB" id="193931at2759"/>